<evidence type="ECO:0000313" key="15">
    <source>
        <dbReference type="Proteomes" id="UP000007718"/>
    </source>
</evidence>
<evidence type="ECO:0000256" key="9">
    <source>
        <dbReference type="ARBA" id="ARBA00032824"/>
    </source>
</evidence>
<keyword evidence="5" id="KW-0049">Antioxidant</keyword>
<keyword evidence="8" id="KW-0676">Redox-active center</keyword>
<dbReference type="InterPro" id="IPR013766">
    <property type="entry name" value="Thioredoxin_domain"/>
</dbReference>
<evidence type="ECO:0000313" key="14">
    <source>
        <dbReference type="EMBL" id="ADY26695.1"/>
    </source>
</evidence>
<dbReference type="EC" id="1.11.1.24" evidence="3"/>
<name>F0RKB6_DEIPM</name>
<evidence type="ECO:0000256" key="3">
    <source>
        <dbReference type="ARBA" id="ARBA00013017"/>
    </source>
</evidence>
<dbReference type="GO" id="GO:0045454">
    <property type="term" value="P:cell redox homeostasis"/>
    <property type="evidence" value="ECO:0007669"/>
    <property type="project" value="TreeGrafter"/>
</dbReference>
<dbReference type="Pfam" id="PF00578">
    <property type="entry name" value="AhpC-TSA"/>
    <property type="match status" value="1"/>
</dbReference>
<dbReference type="PANTHER" id="PTHR42801:SF4">
    <property type="entry name" value="AHPC_TSA FAMILY PROTEIN"/>
    <property type="match status" value="1"/>
</dbReference>
<dbReference type="PIRSF" id="PIRSF000239">
    <property type="entry name" value="AHPC"/>
    <property type="match status" value="1"/>
</dbReference>
<dbReference type="eggNOG" id="COG1225">
    <property type="taxonomic scope" value="Bacteria"/>
</dbReference>
<accession>F0RKB6</accession>
<evidence type="ECO:0000256" key="11">
    <source>
        <dbReference type="ARBA" id="ARBA00049091"/>
    </source>
</evidence>
<evidence type="ECO:0000256" key="10">
    <source>
        <dbReference type="ARBA" id="ARBA00038489"/>
    </source>
</evidence>
<comment type="catalytic activity">
    <reaction evidence="11">
        <text>a hydroperoxide + [thioredoxin]-dithiol = an alcohol + [thioredoxin]-disulfide + H2O</text>
        <dbReference type="Rhea" id="RHEA:62620"/>
        <dbReference type="Rhea" id="RHEA-COMP:10698"/>
        <dbReference type="Rhea" id="RHEA-COMP:10700"/>
        <dbReference type="ChEBI" id="CHEBI:15377"/>
        <dbReference type="ChEBI" id="CHEBI:29950"/>
        <dbReference type="ChEBI" id="CHEBI:30879"/>
        <dbReference type="ChEBI" id="CHEBI:35924"/>
        <dbReference type="ChEBI" id="CHEBI:50058"/>
        <dbReference type="EC" id="1.11.1.24"/>
    </reaction>
</comment>
<dbReference type="STRING" id="693977.Deipr_1557"/>
<evidence type="ECO:0000256" key="12">
    <source>
        <dbReference type="PIRSR" id="PIRSR000239-1"/>
    </source>
</evidence>
<keyword evidence="4" id="KW-0575">Peroxidase</keyword>
<dbReference type="InterPro" id="IPR024706">
    <property type="entry name" value="Peroxiredoxin_AhpC-typ"/>
</dbReference>
<dbReference type="PANTHER" id="PTHR42801">
    <property type="entry name" value="THIOREDOXIN-DEPENDENT PEROXIDE REDUCTASE"/>
    <property type="match status" value="1"/>
</dbReference>
<evidence type="ECO:0000256" key="2">
    <source>
        <dbReference type="ARBA" id="ARBA00011245"/>
    </source>
</evidence>
<evidence type="ECO:0000256" key="1">
    <source>
        <dbReference type="ARBA" id="ARBA00003330"/>
    </source>
</evidence>
<comment type="function">
    <text evidence="1">Thiol-specific peroxidase that catalyzes the reduction of hydrogen peroxide and organic hydroperoxides to water and alcohols, respectively. Plays a role in cell protection against oxidative stress by detoxifying peroxides and as sensor of hydrogen peroxide-mediated signaling events.</text>
</comment>
<evidence type="ECO:0000256" key="7">
    <source>
        <dbReference type="ARBA" id="ARBA00023157"/>
    </source>
</evidence>
<evidence type="ECO:0000256" key="8">
    <source>
        <dbReference type="ARBA" id="ARBA00023284"/>
    </source>
</evidence>
<proteinExistence type="inferred from homology"/>
<dbReference type="InterPro" id="IPR050924">
    <property type="entry name" value="Peroxiredoxin_BCP/PrxQ"/>
</dbReference>
<dbReference type="GO" id="GO:0034599">
    <property type="term" value="P:cellular response to oxidative stress"/>
    <property type="evidence" value="ECO:0007669"/>
    <property type="project" value="TreeGrafter"/>
</dbReference>
<dbReference type="AlphaFoldDB" id="F0RKB6"/>
<dbReference type="HOGENOM" id="CLU_042529_14_1_0"/>
<dbReference type="SUPFAM" id="SSF52833">
    <property type="entry name" value="Thioredoxin-like"/>
    <property type="match status" value="1"/>
</dbReference>
<reference evidence="14 15" key="2">
    <citation type="journal article" date="2012" name="Stand. Genomic Sci.">
        <title>Complete genome sequence of the orange-red pigmented, radioresistant Deinococcus proteolyticus type strain (MRP(T)).</title>
        <authorList>
            <person name="Copeland A."/>
            <person name="Zeytun A."/>
            <person name="Yassawong M."/>
            <person name="Nolan M."/>
            <person name="Lucas S."/>
            <person name="Hammon N."/>
            <person name="Deshpande S."/>
            <person name="Cheng J.F."/>
            <person name="Han C."/>
            <person name="Tapia R."/>
            <person name="Goodwin L.A."/>
            <person name="Pitluck S."/>
            <person name="Mavromatis K."/>
            <person name="Liolios K."/>
            <person name="Pagani I."/>
            <person name="Ivanova N."/>
            <person name="Mikhailova N."/>
            <person name="Pati A."/>
            <person name="Chen A."/>
            <person name="Palaniappan K."/>
            <person name="Land M."/>
            <person name="Hauser L."/>
            <person name="Jeffries C.D."/>
            <person name="Brambilla E.M."/>
            <person name="Rohde M."/>
            <person name="Sikorski J."/>
            <person name="Pukall R."/>
            <person name="Goker M."/>
            <person name="Detter J.C."/>
            <person name="Woyke T."/>
            <person name="Bristow J."/>
            <person name="Eisen J.A."/>
            <person name="Markowitz V."/>
            <person name="Hugenholtz P."/>
            <person name="Kyrpides N.C."/>
            <person name="Klenk H.P."/>
            <person name="Lapidus A."/>
        </authorList>
    </citation>
    <scope>NUCLEOTIDE SEQUENCE [LARGE SCALE GENOMIC DNA]</scope>
    <source>
        <strain evidence="15">ATCC 35074 / DSM 20540 / JCM 6276 / NBRC 101906 / NCIMB 13154 / VKM Ac-1939 / CCM 2703 / MRP</strain>
    </source>
</reference>
<dbReference type="EMBL" id="CP002536">
    <property type="protein sequence ID" value="ADY26695.1"/>
    <property type="molecule type" value="Genomic_DNA"/>
</dbReference>
<evidence type="ECO:0000259" key="13">
    <source>
        <dbReference type="PROSITE" id="PS51352"/>
    </source>
</evidence>
<dbReference type="InterPro" id="IPR036249">
    <property type="entry name" value="Thioredoxin-like_sf"/>
</dbReference>
<dbReference type="Gene3D" id="3.40.30.10">
    <property type="entry name" value="Glutaredoxin"/>
    <property type="match status" value="1"/>
</dbReference>
<comment type="subunit">
    <text evidence="2">Monomer.</text>
</comment>
<sequence length="159" mass="17388">MGRMKLQLGQPAPEFSAVSDDGRHVRLQDLRGQWTVLYFYPRANSYGCSIEAQRFEQFLPQFAALGAQVIGISTDAAPGQAAFREKCGLSYPLLPDPDQTICRAYGVVGGLTGLLGVSGRASFVIDPQGLLVHQRHDLNHTVHVQAALQAIREKQEQLA</sequence>
<dbReference type="InterPro" id="IPR000866">
    <property type="entry name" value="AhpC/TSA"/>
</dbReference>
<keyword evidence="6" id="KW-0560">Oxidoreductase</keyword>
<protein>
    <recommendedName>
        <fullName evidence="3">thioredoxin-dependent peroxiredoxin</fullName>
        <ecNumber evidence="3">1.11.1.24</ecNumber>
    </recommendedName>
    <alternativeName>
        <fullName evidence="9">Thioredoxin peroxidase</fullName>
    </alternativeName>
</protein>
<evidence type="ECO:0000256" key="6">
    <source>
        <dbReference type="ARBA" id="ARBA00023002"/>
    </source>
</evidence>
<dbReference type="GO" id="GO:0005737">
    <property type="term" value="C:cytoplasm"/>
    <property type="evidence" value="ECO:0007669"/>
    <property type="project" value="TreeGrafter"/>
</dbReference>
<reference evidence="15" key="1">
    <citation type="submission" date="2011-02" db="EMBL/GenBank/DDBJ databases">
        <title>The complete sequence of chromosome of Deinococcus proteolyticus DSM 20540.</title>
        <authorList>
            <consortium name="US DOE Joint Genome Institute (JGI-PGF)"/>
            <person name="Lucas S."/>
            <person name="Copeland A."/>
            <person name="Lapidus A."/>
            <person name="Bruce D."/>
            <person name="Goodwin L."/>
            <person name="Pitluck S."/>
            <person name="Kyrpides N."/>
            <person name="Mavromatis K."/>
            <person name="Pagani I."/>
            <person name="Ivanova N."/>
            <person name="Ovchinnikova G."/>
            <person name="Zeytun A."/>
            <person name="Detter J.C."/>
            <person name="Han C."/>
            <person name="Land M."/>
            <person name="Hauser L."/>
            <person name="Markowitz V."/>
            <person name="Cheng J.-F."/>
            <person name="Hugenholtz P."/>
            <person name="Woyke T."/>
            <person name="Wu D."/>
            <person name="Pukall R."/>
            <person name="Steenblock K."/>
            <person name="Brambilla E."/>
            <person name="Klenk H.-P."/>
            <person name="Eisen J.A."/>
        </authorList>
    </citation>
    <scope>NUCLEOTIDE SEQUENCE [LARGE SCALE GENOMIC DNA]</scope>
    <source>
        <strain evidence="15">ATCC 35074 / DSM 20540 / JCM 6276 / NBRC 101906 / NCIMB 13154 / VKM Ac-1939 / CCM 2703 / MRP</strain>
    </source>
</reference>
<dbReference type="CDD" id="cd03017">
    <property type="entry name" value="PRX_BCP"/>
    <property type="match status" value="1"/>
</dbReference>
<gene>
    <name evidence="14" type="ordered locus">Deipr_1557</name>
</gene>
<feature type="domain" description="Thioredoxin" evidence="13">
    <location>
        <begin position="6"/>
        <end position="156"/>
    </location>
</feature>
<evidence type="ECO:0000256" key="4">
    <source>
        <dbReference type="ARBA" id="ARBA00022559"/>
    </source>
</evidence>
<dbReference type="Proteomes" id="UP000007718">
    <property type="component" value="Chromosome"/>
</dbReference>
<dbReference type="GO" id="GO:0008379">
    <property type="term" value="F:thioredoxin peroxidase activity"/>
    <property type="evidence" value="ECO:0007669"/>
    <property type="project" value="TreeGrafter"/>
</dbReference>
<dbReference type="KEGG" id="dpt:Deipr_1557"/>
<keyword evidence="7" id="KW-1015">Disulfide bond</keyword>
<feature type="active site" description="Cysteine sulfenic acid (-SOH) intermediate; for peroxidase activity" evidence="12">
    <location>
        <position position="48"/>
    </location>
</feature>
<keyword evidence="15" id="KW-1185">Reference proteome</keyword>
<comment type="similarity">
    <text evidence="10">Belongs to the peroxiredoxin family. BCP/PrxQ subfamily.</text>
</comment>
<evidence type="ECO:0000256" key="5">
    <source>
        <dbReference type="ARBA" id="ARBA00022862"/>
    </source>
</evidence>
<dbReference type="PROSITE" id="PS51352">
    <property type="entry name" value="THIOREDOXIN_2"/>
    <property type="match status" value="1"/>
</dbReference>
<organism evidence="14 15">
    <name type="scientific">Deinococcus proteolyticus (strain ATCC 35074 / DSM 20540 / JCM 6276 / NBRC 101906 / NCIMB 13154 / VKM Ac-1939 / CCM 2703 / MRP)</name>
    <dbReference type="NCBI Taxonomy" id="693977"/>
    <lineage>
        <taxon>Bacteria</taxon>
        <taxon>Thermotogati</taxon>
        <taxon>Deinococcota</taxon>
        <taxon>Deinococci</taxon>
        <taxon>Deinococcales</taxon>
        <taxon>Deinococcaceae</taxon>
        <taxon>Deinococcus</taxon>
    </lineage>
</organism>